<dbReference type="AlphaFoldDB" id="A0A8K1CVU9"/>
<organism evidence="2 3">
    <name type="scientific">Pythium oligandrum</name>
    <name type="common">Mycoparasitic fungus</name>
    <dbReference type="NCBI Taxonomy" id="41045"/>
    <lineage>
        <taxon>Eukaryota</taxon>
        <taxon>Sar</taxon>
        <taxon>Stramenopiles</taxon>
        <taxon>Oomycota</taxon>
        <taxon>Peronosporomycetes</taxon>
        <taxon>Pythiales</taxon>
        <taxon>Pythiaceae</taxon>
        <taxon>Pythium</taxon>
    </lineage>
</organism>
<evidence type="ECO:0000256" key="1">
    <source>
        <dbReference type="SAM" id="MobiDB-lite"/>
    </source>
</evidence>
<proteinExistence type="predicted"/>
<reference evidence="2" key="1">
    <citation type="submission" date="2019-03" db="EMBL/GenBank/DDBJ databases">
        <title>Long read genome sequence of the mycoparasitic Pythium oligandrum ATCC 38472 isolated from sugarbeet rhizosphere.</title>
        <authorList>
            <person name="Gaulin E."/>
        </authorList>
    </citation>
    <scope>NUCLEOTIDE SEQUENCE</scope>
    <source>
        <strain evidence="2">ATCC 38472_TT</strain>
    </source>
</reference>
<dbReference type="Proteomes" id="UP000794436">
    <property type="component" value="Unassembled WGS sequence"/>
</dbReference>
<protein>
    <submittedName>
        <fullName evidence="2">Uncharacterized protein</fullName>
    </submittedName>
</protein>
<accession>A0A8K1CVU9</accession>
<sequence length="272" mass="30570">MSVVAHKNYLADKKPFFKHFHPRDITITAVRSAVMQGAMVANFYMASLALEEMSDEEDPDSEDDEIDRLKKKAKKELKDQEPYEPPSPQEFTLLCLTSFVKSISVTTYLRSLEEAAIHFCRPQVVGKLVKDSSKSATRKYLRHHSRWSAATMMVKTGMRANMLSHLAIFLVEETQQIILILYRKFVSKETKNSKKSQKKLRGADDKKVLDEEEDTEEEHKHPTFLEITTKNAYRSSIAVVTGGIGAAVGTLIRPGLGTVIGATLGDTVGYLM</sequence>
<feature type="region of interest" description="Disordered" evidence="1">
    <location>
        <begin position="193"/>
        <end position="221"/>
    </location>
</feature>
<dbReference type="EMBL" id="SPLM01000001">
    <property type="protein sequence ID" value="TMW69188.1"/>
    <property type="molecule type" value="Genomic_DNA"/>
</dbReference>
<keyword evidence="3" id="KW-1185">Reference proteome</keyword>
<dbReference type="OrthoDB" id="1925570at2759"/>
<dbReference type="PANTHER" id="PTHR36074:SF1">
    <property type="entry name" value="ISOPENTENYL-DIPHOSPHATE DELTA-ISOMERASE"/>
    <property type="match status" value="1"/>
</dbReference>
<evidence type="ECO:0000313" key="2">
    <source>
        <dbReference type="EMBL" id="TMW69188.1"/>
    </source>
</evidence>
<dbReference type="PANTHER" id="PTHR36074">
    <property type="entry name" value="ISOPENTENYL-DIPHOSPHATE DELTA-ISOMERASE"/>
    <property type="match status" value="1"/>
</dbReference>
<evidence type="ECO:0000313" key="3">
    <source>
        <dbReference type="Proteomes" id="UP000794436"/>
    </source>
</evidence>
<gene>
    <name evidence="2" type="ORF">Poli38472_001344</name>
</gene>
<name>A0A8K1CVU9_PYTOL</name>
<comment type="caution">
    <text evidence="2">The sequence shown here is derived from an EMBL/GenBank/DDBJ whole genome shotgun (WGS) entry which is preliminary data.</text>
</comment>